<dbReference type="KEGG" id="hhd:HBHAL_2006"/>
<dbReference type="Proteomes" id="UP000007397">
    <property type="component" value="Chromosome"/>
</dbReference>
<reference evidence="2 3" key="1">
    <citation type="journal article" date="2013" name="Environ. Microbiol.">
        <title>Chloride and organic osmolytes: a hybrid strategy to cope with elevated salinities by the moderately halophilic, chloride-dependent bacterium Halobacillus halophilus.</title>
        <authorList>
            <person name="Saum S.H."/>
            <person name="Pfeiffer F."/>
            <person name="Palm P."/>
            <person name="Rampp M."/>
            <person name="Schuster S.C."/>
            <person name="Muller V."/>
            <person name="Oesterhelt D."/>
        </authorList>
    </citation>
    <scope>NUCLEOTIDE SEQUENCE [LARGE SCALE GENOMIC DNA]</scope>
    <source>
        <strain evidence="3">ATCC 35676 / DSM 2266 / JCM 20832 / KCTC 3685 / LMG 17431 / NBRC 102448 / NCIMB 2269</strain>
    </source>
</reference>
<name>I0JJP8_HALH3</name>
<evidence type="ECO:0000256" key="1">
    <source>
        <dbReference type="SAM" id="Phobius"/>
    </source>
</evidence>
<organism evidence="2 3">
    <name type="scientific">Halobacillus halophilus (strain ATCC 35676 / DSM 2266 / JCM 20832 / KCTC 3685 / LMG 17431 / NBRC 102448 / NCIMB 2269)</name>
    <name type="common">Sporosarcina halophila</name>
    <dbReference type="NCBI Taxonomy" id="866895"/>
    <lineage>
        <taxon>Bacteria</taxon>
        <taxon>Bacillati</taxon>
        <taxon>Bacillota</taxon>
        <taxon>Bacilli</taxon>
        <taxon>Bacillales</taxon>
        <taxon>Bacillaceae</taxon>
        <taxon>Halobacillus</taxon>
    </lineage>
</organism>
<dbReference type="STRING" id="866895.HBHAL_2006"/>
<sequence>MLFSGTKISDLTKGSIGLLLLGFIFLSGSFYMFVELAEGILQKEKFAIDEKAFNCL</sequence>
<dbReference type="HOGENOM" id="CLU_3007973_0_0_9"/>
<protein>
    <submittedName>
        <fullName evidence="2">Uncharacterized protein</fullName>
    </submittedName>
</protein>
<gene>
    <name evidence="2" type="ordered locus">HBHAL_2006</name>
</gene>
<keyword evidence="1" id="KW-0472">Membrane</keyword>
<dbReference type="EMBL" id="HE717023">
    <property type="protein sequence ID" value="CCG44367.1"/>
    <property type="molecule type" value="Genomic_DNA"/>
</dbReference>
<keyword evidence="1" id="KW-0812">Transmembrane</keyword>
<dbReference type="PATRIC" id="fig|866895.3.peg.1014"/>
<dbReference type="AlphaFoldDB" id="I0JJP8"/>
<dbReference type="eggNOG" id="COG0671">
    <property type="taxonomic scope" value="Bacteria"/>
</dbReference>
<evidence type="ECO:0000313" key="3">
    <source>
        <dbReference type="Proteomes" id="UP000007397"/>
    </source>
</evidence>
<keyword evidence="3" id="KW-1185">Reference proteome</keyword>
<keyword evidence="1" id="KW-1133">Transmembrane helix</keyword>
<accession>I0JJP8</accession>
<evidence type="ECO:0000313" key="2">
    <source>
        <dbReference type="EMBL" id="CCG44367.1"/>
    </source>
</evidence>
<feature type="transmembrane region" description="Helical" evidence="1">
    <location>
        <begin position="15"/>
        <end position="34"/>
    </location>
</feature>
<proteinExistence type="predicted"/>